<gene>
    <name evidence="3" type="ORF">RF55_24842</name>
</gene>
<dbReference type="Pfam" id="PF13976">
    <property type="entry name" value="gag_pre-integrs"/>
    <property type="match status" value="1"/>
</dbReference>
<reference evidence="3 4" key="1">
    <citation type="submission" date="2015-04" db="EMBL/GenBank/DDBJ databases">
        <title>Lasius niger genome sequencing.</title>
        <authorList>
            <person name="Konorov E.A."/>
            <person name="Nikitin M.A."/>
            <person name="Kirill M.V."/>
            <person name="Chang P."/>
        </authorList>
    </citation>
    <scope>NUCLEOTIDE SEQUENCE [LARGE SCALE GENOMIC DNA]</scope>
    <source>
        <tissue evidence="3">Whole</tissue>
    </source>
</reference>
<evidence type="ECO:0000313" key="3">
    <source>
        <dbReference type="EMBL" id="KMQ81893.1"/>
    </source>
</evidence>
<feature type="domain" description="Retrovirus-related Pol polyprotein from transposon TNT 1-94-like beta-barrel" evidence="2">
    <location>
        <begin position="1"/>
        <end position="50"/>
    </location>
</feature>
<sequence>FQDYNEDSSHNVAVASGQKLSAYGIGKVVVSTKDGPKSISNVVYVPELKTIYSRLVLTTVSKMIKNDHVVFNSTVCQVYDAEDCSIKGEVVVTASNHNSLYRLDTISQEVNLTKHTDSEDIWHKRLGHLNRVSMNLLKQGLATGVNFADGREIIHSDWSDARIFMEWKQICTQIYRRFFQKDPCVLPCLKSEVYSTFKDYQRMVEKEANHTIKVLRTD</sequence>
<accession>A0A0J7JUF4</accession>
<protein>
    <submittedName>
        <fullName evidence="3">Retrovirus-related pol polyprotein from transposon tnt 1-94</fullName>
    </submittedName>
</protein>
<dbReference type="OrthoDB" id="7920740at2759"/>
<evidence type="ECO:0000313" key="4">
    <source>
        <dbReference type="Proteomes" id="UP000036403"/>
    </source>
</evidence>
<feature type="non-terminal residue" evidence="3">
    <location>
        <position position="218"/>
    </location>
</feature>
<feature type="domain" description="GAG-pre-integrase" evidence="1">
    <location>
        <begin position="100"/>
        <end position="147"/>
    </location>
</feature>
<dbReference type="AlphaFoldDB" id="A0A0J7JUF4"/>
<proteinExistence type="predicted"/>
<dbReference type="Proteomes" id="UP000036403">
    <property type="component" value="Unassembled WGS sequence"/>
</dbReference>
<organism evidence="3 4">
    <name type="scientific">Lasius niger</name>
    <name type="common">Black garden ant</name>
    <dbReference type="NCBI Taxonomy" id="67767"/>
    <lineage>
        <taxon>Eukaryota</taxon>
        <taxon>Metazoa</taxon>
        <taxon>Ecdysozoa</taxon>
        <taxon>Arthropoda</taxon>
        <taxon>Hexapoda</taxon>
        <taxon>Insecta</taxon>
        <taxon>Pterygota</taxon>
        <taxon>Neoptera</taxon>
        <taxon>Endopterygota</taxon>
        <taxon>Hymenoptera</taxon>
        <taxon>Apocrita</taxon>
        <taxon>Aculeata</taxon>
        <taxon>Formicoidea</taxon>
        <taxon>Formicidae</taxon>
        <taxon>Formicinae</taxon>
        <taxon>Lasius</taxon>
        <taxon>Lasius</taxon>
    </lineage>
</organism>
<comment type="caution">
    <text evidence="3">The sequence shown here is derived from an EMBL/GenBank/DDBJ whole genome shotgun (WGS) entry which is preliminary data.</text>
</comment>
<evidence type="ECO:0000259" key="2">
    <source>
        <dbReference type="Pfam" id="PF22936"/>
    </source>
</evidence>
<name>A0A0J7JUF4_LASNI</name>
<dbReference type="STRING" id="67767.A0A0J7JUF4"/>
<dbReference type="InterPro" id="IPR025724">
    <property type="entry name" value="GAG-pre-integrase_dom"/>
</dbReference>
<keyword evidence="4" id="KW-1185">Reference proteome</keyword>
<feature type="non-terminal residue" evidence="3">
    <location>
        <position position="1"/>
    </location>
</feature>
<evidence type="ECO:0000259" key="1">
    <source>
        <dbReference type="Pfam" id="PF13976"/>
    </source>
</evidence>
<dbReference type="EMBL" id="LBMM01030502">
    <property type="protein sequence ID" value="KMQ81893.1"/>
    <property type="molecule type" value="Genomic_DNA"/>
</dbReference>
<dbReference type="Pfam" id="PF22936">
    <property type="entry name" value="Pol_BBD"/>
    <property type="match status" value="1"/>
</dbReference>
<dbReference type="InterPro" id="IPR054722">
    <property type="entry name" value="PolX-like_BBD"/>
</dbReference>
<dbReference type="PaxDb" id="67767-A0A0J7JUF4"/>